<dbReference type="PROSITE" id="PS51459">
    <property type="entry name" value="FIDO"/>
    <property type="match status" value="1"/>
</dbReference>
<dbReference type="AlphaFoldDB" id="A0A1G9FGG6"/>
<dbReference type="EMBL" id="QRMZ01000035">
    <property type="protein sequence ID" value="RHK03290.1"/>
    <property type="molecule type" value="Genomic_DNA"/>
</dbReference>
<organism evidence="2 3">
    <name type="scientific">Enterococcus casseliflavus</name>
    <name type="common">Enterococcus flavescens</name>
    <dbReference type="NCBI Taxonomy" id="37734"/>
    <lineage>
        <taxon>Bacteria</taxon>
        <taxon>Bacillati</taxon>
        <taxon>Bacillota</taxon>
        <taxon>Bacilli</taxon>
        <taxon>Lactobacillales</taxon>
        <taxon>Enterococcaceae</taxon>
        <taxon>Enterococcus</taxon>
    </lineage>
</organism>
<feature type="domain" description="Fido" evidence="1">
    <location>
        <begin position="5"/>
        <end position="130"/>
    </location>
</feature>
<reference evidence="2 3" key="1">
    <citation type="submission" date="2018-08" db="EMBL/GenBank/DDBJ databases">
        <title>A genome reference for cultivated species of the human gut microbiota.</title>
        <authorList>
            <person name="Zou Y."/>
            <person name="Xue W."/>
            <person name="Luo G."/>
        </authorList>
    </citation>
    <scope>NUCLEOTIDE SEQUENCE [LARGE SCALE GENOMIC DNA]</scope>
    <source>
        <strain evidence="2 3">AF48-16</strain>
    </source>
</reference>
<dbReference type="RefSeq" id="WP_005227640.1">
    <property type="nucleotide sequence ID" value="NZ_CABGTX010000003.1"/>
</dbReference>
<dbReference type="Pfam" id="PF02661">
    <property type="entry name" value="Fic"/>
    <property type="match status" value="1"/>
</dbReference>
<comment type="caution">
    <text evidence="2">The sequence shown here is derived from an EMBL/GenBank/DDBJ whole genome shotgun (WGS) entry which is preliminary data.</text>
</comment>
<dbReference type="Gene3D" id="1.20.120.1870">
    <property type="entry name" value="Fic/DOC protein, Fido domain"/>
    <property type="match status" value="1"/>
</dbReference>
<dbReference type="PANTHER" id="PTHR39426">
    <property type="entry name" value="HOMOLOGY TO DEATH-ON-CURING PROTEIN OF PHAGE P1"/>
    <property type="match status" value="1"/>
</dbReference>
<sequence>MTIYLSEKQIIKMNVVLIKSQTPNEEIGLRDPSGLAMAVKQPQQIVFSKELYPSMEEKAAILLINLIKKHPFHNANKRTAFMATDVFFKLNHYETFFEQNQTIAFLVHIAKYDENKFDTLKRSTSDYLRKYTRKS</sequence>
<dbReference type="InterPro" id="IPR006440">
    <property type="entry name" value="Doc"/>
</dbReference>
<dbReference type="PANTHER" id="PTHR39426:SF1">
    <property type="entry name" value="HOMOLOGY TO DEATH-ON-CURING PROTEIN OF PHAGE P1"/>
    <property type="match status" value="1"/>
</dbReference>
<name>A0A1G9FGG6_ENTCA</name>
<gene>
    <name evidence="2" type="ORF">DW084_17265</name>
</gene>
<dbReference type="SUPFAM" id="SSF140931">
    <property type="entry name" value="Fic-like"/>
    <property type="match status" value="1"/>
</dbReference>
<evidence type="ECO:0000259" key="1">
    <source>
        <dbReference type="PROSITE" id="PS51459"/>
    </source>
</evidence>
<dbReference type="InterPro" id="IPR053737">
    <property type="entry name" value="Type_II_TA_Toxin"/>
</dbReference>
<dbReference type="GO" id="GO:0016301">
    <property type="term" value="F:kinase activity"/>
    <property type="evidence" value="ECO:0007669"/>
    <property type="project" value="InterPro"/>
</dbReference>
<evidence type="ECO:0000313" key="3">
    <source>
        <dbReference type="Proteomes" id="UP000286288"/>
    </source>
</evidence>
<dbReference type="InterPro" id="IPR003812">
    <property type="entry name" value="Fido"/>
</dbReference>
<evidence type="ECO:0000313" key="2">
    <source>
        <dbReference type="EMBL" id="RHK03290.1"/>
    </source>
</evidence>
<dbReference type="OrthoDB" id="9802752at2"/>
<dbReference type="NCBIfam" id="TIGR01550">
    <property type="entry name" value="DOC_P1"/>
    <property type="match status" value="1"/>
</dbReference>
<accession>A0A1G9FGG6</accession>
<proteinExistence type="predicted"/>
<dbReference type="Proteomes" id="UP000286288">
    <property type="component" value="Unassembled WGS sequence"/>
</dbReference>
<dbReference type="InterPro" id="IPR036597">
    <property type="entry name" value="Fido-like_dom_sf"/>
</dbReference>
<protein>
    <submittedName>
        <fullName evidence="2">Type II toxin-antitoxin system death-on-curing family toxin</fullName>
    </submittedName>
</protein>